<feature type="compositionally biased region" description="Pro residues" evidence="1">
    <location>
        <begin position="155"/>
        <end position="165"/>
    </location>
</feature>
<feature type="compositionally biased region" description="Low complexity" evidence="1">
    <location>
        <begin position="130"/>
        <end position="142"/>
    </location>
</feature>
<feature type="region of interest" description="Disordered" evidence="1">
    <location>
        <begin position="1"/>
        <end position="94"/>
    </location>
</feature>
<feature type="compositionally biased region" description="Polar residues" evidence="1">
    <location>
        <begin position="1"/>
        <end position="18"/>
    </location>
</feature>
<protein>
    <submittedName>
        <fullName evidence="2">Uncharacterized protein</fullName>
    </submittedName>
</protein>
<gene>
    <name evidence="2" type="ORF">M231_02017</name>
</gene>
<reference evidence="2 3" key="1">
    <citation type="submission" date="2016-06" db="EMBL/GenBank/DDBJ databases">
        <title>Evolution of pathogenesis and genome organization in the Tremellales.</title>
        <authorList>
            <person name="Cuomo C."/>
            <person name="Litvintseva A."/>
            <person name="Heitman J."/>
            <person name="Chen Y."/>
            <person name="Sun S."/>
            <person name="Springer D."/>
            <person name="Dromer F."/>
            <person name="Young S."/>
            <person name="Zeng Q."/>
            <person name="Chapman S."/>
            <person name="Gujja S."/>
            <person name="Saif S."/>
            <person name="Birren B."/>
        </authorList>
    </citation>
    <scope>NUCLEOTIDE SEQUENCE [LARGE SCALE GENOMIC DNA]</scope>
    <source>
        <strain evidence="2 3">ATCC 28783</strain>
    </source>
</reference>
<feature type="region of interest" description="Disordered" evidence="1">
    <location>
        <begin position="357"/>
        <end position="376"/>
    </location>
</feature>
<evidence type="ECO:0000313" key="2">
    <source>
        <dbReference type="EMBL" id="RXK40765.1"/>
    </source>
</evidence>
<feature type="compositionally biased region" description="Polar residues" evidence="1">
    <location>
        <begin position="57"/>
        <end position="73"/>
    </location>
</feature>
<dbReference type="VEuPathDB" id="FungiDB:TREMEDRAFT_59518"/>
<accession>A0A4Q1BS01</accession>
<proteinExistence type="predicted"/>
<feature type="compositionally biased region" description="Low complexity" evidence="1">
    <location>
        <begin position="36"/>
        <end position="50"/>
    </location>
</feature>
<evidence type="ECO:0000313" key="3">
    <source>
        <dbReference type="Proteomes" id="UP000289152"/>
    </source>
</evidence>
<evidence type="ECO:0000256" key="1">
    <source>
        <dbReference type="SAM" id="MobiDB-lite"/>
    </source>
</evidence>
<keyword evidence="3" id="KW-1185">Reference proteome</keyword>
<sequence length="428" mass="45321">MSGLDSSTPSSNVRSNGFPTEGHPSPSGSQSSEGIPPTDGYGPVGTVPVVPRDPDNTPANNTGVTTAALSTPITGFDMSNPPHTQFSDAPPPADSVIRSLANSLQQIQTQNGPRRAASVPVTRETIHVNGLPHPHGLDGLHLTNQSHTSSGPPSGSLPPPPPPEHAPYFVGGMYPPSQSAVPYPPPPGYPPSNHGLPMMIPSQEGTGRFPVPFPINTNLGGRYGTSQTQQYNAPSTTVPFTNVPPVVIALSEEDDSEHDSRPWNVNEGPNSHDRFNSNRHPRHANVVRSGTSGRQRESRPISTGDRVTEQTAALGSHGPTDNSVQVGEEGVSANGNFIKVSGKFRSGFFFNVTVENDDNRSTSRHQPNPPQVNTARTNDDTVMKQAPPEIVTAGGEVNQCQAWGFVFATLLSMVAFKTLSLSSLDSKI</sequence>
<feature type="region of interest" description="Disordered" evidence="1">
    <location>
        <begin position="127"/>
        <end position="173"/>
    </location>
</feature>
<feature type="region of interest" description="Disordered" evidence="1">
    <location>
        <begin position="253"/>
        <end position="325"/>
    </location>
</feature>
<name>A0A4Q1BS01_TREME</name>
<dbReference type="AlphaFoldDB" id="A0A4Q1BS01"/>
<dbReference type="EMBL" id="SDIL01000015">
    <property type="protein sequence ID" value="RXK40765.1"/>
    <property type="molecule type" value="Genomic_DNA"/>
</dbReference>
<organism evidence="2 3">
    <name type="scientific">Tremella mesenterica</name>
    <name type="common">Jelly fungus</name>
    <dbReference type="NCBI Taxonomy" id="5217"/>
    <lineage>
        <taxon>Eukaryota</taxon>
        <taxon>Fungi</taxon>
        <taxon>Dikarya</taxon>
        <taxon>Basidiomycota</taxon>
        <taxon>Agaricomycotina</taxon>
        <taxon>Tremellomycetes</taxon>
        <taxon>Tremellales</taxon>
        <taxon>Tremellaceae</taxon>
        <taxon>Tremella</taxon>
    </lineage>
</organism>
<dbReference type="InParanoid" id="A0A4Q1BS01"/>
<comment type="caution">
    <text evidence="2">The sequence shown here is derived from an EMBL/GenBank/DDBJ whole genome shotgun (WGS) entry which is preliminary data.</text>
</comment>
<dbReference type="Proteomes" id="UP000289152">
    <property type="component" value="Unassembled WGS sequence"/>
</dbReference>
<feature type="compositionally biased region" description="Polar residues" evidence="1">
    <location>
        <begin position="309"/>
        <end position="325"/>
    </location>
</feature>